<dbReference type="Proteomes" id="UP001160148">
    <property type="component" value="Unassembled WGS sequence"/>
</dbReference>
<comment type="caution">
    <text evidence="1">The sequence shown here is derived from an EMBL/GenBank/DDBJ whole genome shotgun (WGS) entry which is preliminary data.</text>
</comment>
<protein>
    <submittedName>
        <fullName evidence="1">Uncharacterized protein</fullName>
    </submittedName>
</protein>
<proteinExistence type="predicted"/>
<organism evidence="1 2">
    <name type="scientific">Macrosiphum euphorbiae</name>
    <name type="common">potato aphid</name>
    <dbReference type="NCBI Taxonomy" id="13131"/>
    <lineage>
        <taxon>Eukaryota</taxon>
        <taxon>Metazoa</taxon>
        <taxon>Ecdysozoa</taxon>
        <taxon>Arthropoda</taxon>
        <taxon>Hexapoda</taxon>
        <taxon>Insecta</taxon>
        <taxon>Pterygota</taxon>
        <taxon>Neoptera</taxon>
        <taxon>Paraneoptera</taxon>
        <taxon>Hemiptera</taxon>
        <taxon>Sternorrhyncha</taxon>
        <taxon>Aphidomorpha</taxon>
        <taxon>Aphidoidea</taxon>
        <taxon>Aphididae</taxon>
        <taxon>Macrosiphini</taxon>
        <taxon>Macrosiphum</taxon>
    </lineage>
</organism>
<keyword evidence="2" id="KW-1185">Reference proteome</keyword>
<evidence type="ECO:0000313" key="1">
    <source>
        <dbReference type="EMBL" id="CAI6352497.1"/>
    </source>
</evidence>
<dbReference type="AlphaFoldDB" id="A0AAV0W9Q6"/>
<accession>A0AAV0W9Q6</accession>
<name>A0AAV0W9Q6_9HEMI</name>
<reference evidence="1 2" key="1">
    <citation type="submission" date="2023-01" db="EMBL/GenBank/DDBJ databases">
        <authorList>
            <person name="Whitehead M."/>
        </authorList>
    </citation>
    <scope>NUCLEOTIDE SEQUENCE [LARGE SCALE GENOMIC DNA]</scope>
</reference>
<sequence>MEKENLKTTREKTNLQLCYIDFSNNLQDVLIEEEIFEYNQHLWLEEEEHIKVIPMIGAGRPPTEKSTAGRNSLLNKNKKKVVKRKHNLVQSITNNQANSKCH</sequence>
<gene>
    <name evidence="1" type="ORF">MEUPH1_LOCUS8732</name>
</gene>
<evidence type="ECO:0000313" key="2">
    <source>
        <dbReference type="Proteomes" id="UP001160148"/>
    </source>
</evidence>
<dbReference type="EMBL" id="CARXXK010000002">
    <property type="protein sequence ID" value="CAI6352497.1"/>
    <property type="molecule type" value="Genomic_DNA"/>
</dbReference>